<comment type="caution">
    <text evidence="13">Lacks conserved residue(s) required for the propagation of feature annotation.</text>
</comment>
<evidence type="ECO:0000256" key="2">
    <source>
        <dbReference type="ARBA" id="ARBA00022692"/>
    </source>
</evidence>
<feature type="domain" description="SRCR" evidence="14">
    <location>
        <begin position="35"/>
        <end position="133"/>
    </location>
</feature>
<dbReference type="InterPro" id="IPR036772">
    <property type="entry name" value="SRCR-like_dom_sf"/>
</dbReference>
<dbReference type="InterPro" id="IPR001190">
    <property type="entry name" value="SRCR"/>
</dbReference>
<dbReference type="Proteomes" id="UP000316079">
    <property type="component" value="Unassembled WGS sequence"/>
</dbReference>
<dbReference type="PROSITE" id="PS00420">
    <property type="entry name" value="SRCR_1"/>
    <property type="match status" value="1"/>
</dbReference>
<evidence type="ECO:0000256" key="3">
    <source>
        <dbReference type="ARBA" id="ARBA00022729"/>
    </source>
</evidence>
<dbReference type="FunFam" id="3.10.250.10:FF:000007">
    <property type="entry name" value="Soluble scavenger receptor cysteine-rich domain-containing protein SSC5D"/>
    <property type="match status" value="1"/>
</dbReference>
<evidence type="ECO:0000256" key="13">
    <source>
        <dbReference type="PROSITE-ProRule" id="PRU00196"/>
    </source>
</evidence>
<keyword evidence="4" id="KW-0677">Repeat</keyword>
<evidence type="ECO:0000256" key="11">
    <source>
        <dbReference type="ARBA" id="ARBA00064153"/>
    </source>
</evidence>
<comment type="subcellular location">
    <subcellularLocation>
        <location evidence="1">Membrane</location>
        <topology evidence="1">Single-pass membrane protein</topology>
    </subcellularLocation>
</comment>
<evidence type="ECO:0000256" key="1">
    <source>
        <dbReference type="ARBA" id="ARBA00004167"/>
    </source>
</evidence>
<keyword evidence="7 13" id="KW-1015">Disulfide bond</keyword>
<dbReference type="SMART" id="SM00202">
    <property type="entry name" value="SR"/>
    <property type="match status" value="3"/>
</dbReference>
<reference evidence="15 16" key="1">
    <citation type="journal article" date="2019" name="Sci. Data">
        <title>Hybrid genome assembly and annotation of Danionella translucida.</title>
        <authorList>
            <person name="Kadobianskyi M."/>
            <person name="Schulze L."/>
            <person name="Schuelke M."/>
            <person name="Judkewitz B."/>
        </authorList>
    </citation>
    <scope>NUCLEOTIDE SEQUENCE [LARGE SCALE GENOMIC DNA]</scope>
    <source>
        <strain evidence="15 16">Bolton</strain>
    </source>
</reference>
<dbReference type="STRING" id="623744.A0A553N0E9"/>
<evidence type="ECO:0000256" key="8">
    <source>
        <dbReference type="ARBA" id="ARBA00023170"/>
    </source>
</evidence>
<dbReference type="EMBL" id="SRMA01027160">
    <property type="protein sequence ID" value="TRY58898.1"/>
    <property type="molecule type" value="Genomic_DNA"/>
</dbReference>
<comment type="subunit">
    <text evidence="11">Interacts with LGALS1 and laminin.</text>
</comment>
<dbReference type="PANTHER" id="PTHR19331">
    <property type="entry name" value="SCAVENGER RECEPTOR DOMAIN-CONTAINING"/>
    <property type="match status" value="1"/>
</dbReference>
<evidence type="ECO:0000256" key="4">
    <source>
        <dbReference type="ARBA" id="ARBA00022737"/>
    </source>
</evidence>
<keyword evidence="8" id="KW-0675">Receptor</keyword>
<dbReference type="GO" id="GO:0016020">
    <property type="term" value="C:membrane"/>
    <property type="evidence" value="ECO:0007669"/>
    <property type="project" value="UniProtKB-SubCell"/>
</dbReference>
<feature type="domain" description="SRCR" evidence="14">
    <location>
        <begin position="239"/>
        <end position="340"/>
    </location>
</feature>
<dbReference type="OrthoDB" id="536948at2759"/>
<dbReference type="FunFam" id="3.10.250.10:FF:000009">
    <property type="entry name" value="WC1"/>
    <property type="match status" value="1"/>
</dbReference>
<feature type="disulfide bond" evidence="13">
    <location>
        <begin position="174"/>
        <end position="235"/>
    </location>
</feature>
<feature type="disulfide bond" evidence="13">
    <location>
        <begin position="205"/>
        <end position="215"/>
    </location>
</feature>
<dbReference type="AlphaFoldDB" id="A0A553N0E9"/>
<protein>
    <recommendedName>
        <fullName evidence="12">Soluble scavenger receptor cysteine-rich domain-containing protein SSC5D</fullName>
    </recommendedName>
</protein>
<evidence type="ECO:0000256" key="10">
    <source>
        <dbReference type="ARBA" id="ARBA00058074"/>
    </source>
</evidence>
<evidence type="ECO:0000256" key="6">
    <source>
        <dbReference type="ARBA" id="ARBA00023136"/>
    </source>
</evidence>
<dbReference type="Gene3D" id="3.10.250.10">
    <property type="entry name" value="SRCR-like domain"/>
    <property type="match status" value="3"/>
</dbReference>
<dbReference type="Pfam" id="PF00530">
    <property type="entry name" value="SRCR"/>
    <property type="match status" value="3"/>
</dbReference>
<gene>
    <name evidence="15" type="ORF">DNTS_003108</name>
</gene>
<comment type="caution">
    <text evidence="15">The sequence shown here is derived from an EMBL/GenBank/DDBJ whole genome shotgun (WGS) entry which is preliminary data.</text>
</comment>
<keyword evidence="3" id="KW-0732">Signal</keyword>
<feature type="disulfide bond" evidence="13">
    <location>
        <begin position="308"/>
        <end position="318"/>
    </location>
</feature>
<dbReference type="PRINTS" id="PR00258">
    <property type="entry name" value="SPERACTRCPTR"/>
</dbReference>
<proteinExistence type="predicted"/>
<keyword evidence="5" id="KW-1133">Transmembrane helix</keyword>
<keyword evidence="9" id="KW-0325">Glycoprotein</keyword>
<organism evidence="15 16">
    <name type="scientific">Danionella cerebrum</name>
    <dbReference type="NCBI Taxonomy" id="2873325"/>
    <lineage>
        <taxon>Eukaryota</taxon>
        <taxon>Metazoa</taxon>
        <taxon>Chordata</taxon>
        <taxon>Craniata</taxon>
        <taxon>Vertebrata</taxon>
        <taxon>Euteleostomi</taxon>
        <taxon>Actinopterygii</taxon>
        <taxon>Neopterygii</taxon>
        <taxon>Teleostei</taxon>
        <taxon>Ostariophysi</taxon>
        <taxon>Cypriniformes</taxon>
        <taxon>Danionidae</taxon>
        <taxon>Danioninae</taxon>
        <taxon>Danionella</taxon>
    </lineage>
</organism>
<keyword evidence="16" id="KW-1185">Reference proteome</keyword>
<keyword evidence="2" id="KW-0812">Transmembrane</keyword>
<evidence type="ECO:0000313" key="16">
    <source>
        <dbReference type="Proteomes" id="UP000316079"/>
    </source>
</evidence>
<keyword evidence="6" id="KW-0472">Membrane</keyword>
<dbReference type="PANTHER" id="PTHR19331:SF482">
    <property type="entry name" value="SCAVENGER RECEPTOR CLASS A MEMBER 5"/>
    <property type="match status" value="1"/>
</dbReference>
<feature type="disulfide bond" evidence="13">
    <location>
        <begin position="161"/>
        <end position="225"/>
    </location>
</feature>
<sequence>MLLIHCCFPHPPCISDAHLFPSGFKSSLSADVPSIKLVDGNSSCSGQVQVLRSDLWGSVCLEGWDLTDAGVVCRELGCGEVTGVKIYRRQAIGKIWMNKVSCGGNESSLAECASGTSLTMGCLNNLYAGVSCWSAIRLVNGSNPCSGRVEVLHNALWGTVCDDYWNKPDAAVACREMGCGDVIDAMKSAYFGKGSGQIWMDNVHCSGSEDTLSKCPFNSWGIHDCVHGEDAGVICHYPLRLVDGDGVCSGRVEVFHNSDWASVGDNGWDLSDAAVVCREVGCGEAVEAKVGSYFGDGTSSLLMNYVSCVGSESALMKCNFDGWLLNSPLSVMDNAGVVCKCECKSNI</sequence>
<dbReference type="PROSITE" id="PS50287">
    <property type="entry name" value="SRCR_2"/>
    <property type="match status" value="3"/>
</dbReference>
<feature type="disulfide bond" evidence="13">
    <location>
        <begin position="102"/>
        <end position="112"/>
    </location>
</feature>
<comment type="function">
    <text evidence="10">Binds to extracellular matrix proteins. Binds to pathogen-associated molecular patterns (PAMPs) present on the cell walls of Gram-positive and Gram-negative bacteria and fungi, behaving as a pattern recognition receptor (PRR). Induces bacterial and fungal aggregation and subsequent inhibition of PAMP-induced cytokine release. Does not possess intrinsic bactericidal activity. May play a role in the innate defense and homeostasis of certain epithelial surfaces.</text>
</comment>
<name>A0A553N0E9_9TELE</name>
<evidence type="ECO:0000256" key="9">
    <source>
        <dbReference type="ARBA" id="ARBA00023180"/>
    </source>
</evidence>
<dbReference type="SUPFAM" id="SSF56487">
    <property type="entry name" value="SRCR-like"/>
    <property type="match status" value="3"/>
</dbReference>
<accession>A0A553N0E9</accession>
<evidence type="ECO:0000313" key="15">
    <source>
        <dbReference type="EMBL" id="TRY58898.1"/>
    </source>
</evidence>
<dbReference type="FunFam" id="3.10.250.10:FF:000016">
    <property type="entry name" value="Scavenger receptor cysteine-rich protein type 12"/>
    <property type="match status" value="1"/>
</dbReference>
<feature type="domain" description="SRCR" evidence="14">
    <location>
        <begin position="136"/>
        <end position="236"/>
    </location>
</feature>
<evidence type="ECO:0000256" key="5">
    <source>
        <dbReference type="ARBA" id="ARBA00022989"/>
    </source>
</evidence>
<evidence type="ECO:0000256" key="7">
    <source>
        <dbReference type="ARBA" id="ARBA00023157"/>
    </source>
</evidence>
<evidence type="ECO:0000259" key="14">
    <source>
        <dbReference type="PROSITE" id="PS50287"/>
    </source>
</evidence>
<evidence type="ECO:0000256" key="12">
    <source>
        <dbReference type="ARBA" id="ARBA00069168"/>
    </source>
</evidence>